<evidence type="ECO:0000259" key="2">
    <source>
        <dbReference type="PROSITE" id="PS51192"/>
    </source>
</evidence>
<accession>A0A1C7MZK3</accession>
<gene>
    <name evidence="4" type="primary">irc3</name>
    <name evidence="4" type="ORF">A0J61_09624</name>
</gene>
<dbReference type="PANTHER" id="PTHR47396:SF1">
    <property type="entry name" value="ATP-DEPENDENT HELICASE IRC3-RELATED"/>
    <property type="match status" value="1"/>
</dbReference>
<dbReference type="Gene3D" id="3.40.50.300">
    <property type="entry name" value="P-loop containing nucleotide triphosphate hydrolases"/>
    <property type="match status" value="2"/>
</dbReference>
<dbReference type="GO" id="GO:0000403">
    <property type="term" value="F:Y-form DNA binding"/>
    <property type="evidence" value="ECO:0007669"/>
    <property type="project" value="TreeGrafter"/>
</dbReference>
<keyword evidence="5" id="KW-1185">Reference proteome</keyword>
<keyword evidence="1 4" id="KW-0547">Nucleotide-binding</keyword>
<dbReference type="STRING" id="101091.A0A1C7MZK3"/>
<dbReference type="InterPro" id="IPR027417">
    <property type="entry name" value="P-loop_NTPase"/>
</dbReference>
<reference evidence="4 5" key="1">
    <citation type="submission" date="2016-03" db="EMBL/GenBank/DDBJ databases">
        <title>Choanephora cucurbitarum.</title>
        <authorList>
            <person name="Min B."/>
            <person name="Park H."/>
            <person name="Park J.-H."/>
            <person name="Shin H.-D."/>
            <person name="Choi I.-G."/>
        </authorList>
    </citation>
    <scope>NUCLEOTIDE SEQUENCE [LARGE SCALE GENOMIC DNA]</scope>
    <source>
        <strain evidence="4 5">KUS-F28377</strain>
    </source>
</reference>
<dbReference type="PANTHER" id="PTHR47396">
    <property type="entry name" value="TYPE I RESTRICTION ENZYME ECOKI R PROTEIN"/>
    <property type="match status" value="1"/>
</dbReference>
<dbReference type="GO" id="GO:0061749">
    <property type="term" value="F:forked DNA-dependent helicase activity"/>
    <property type="evidence" value="ECO:0007669"/>
    <property type="project" value="TreeGrafter"/>
</dbReference>
<dbReference type="Proteomes" id="UP000093000">
    <property type="component" value="Unassembled WGS sequence"/>
</dbReference>
<dbReference type="InterPro" id="IPR050742">
    <property type="entry name" value="Helicase_Restrict-Modif_Enz"/>
</dbReference>
<keyword evidence="1 4" id="KW-0347">Helicase</keyword>
<dbReference type="EMBL" id="LUGH01000893">
    <property type="protein sequence ID" value="OBZ82325.1"/>
    <property type="molecule type" value="Genomic_DNA"/>
</dbReference>
<dbReference type="AlphaFoldDB" id="A0A1C7MZK3"/>
<dbReference type="InParanoid" id="A0A1C7MZK3"/>
<dbReference type="GO" id="GO:0005759">
    <property type="term" value="C:mitochondrial matrix"/>
    <property type="evidence" value="ECO:0007669"/>
    <property type="project" value="TreeGrafter"/>
</dbReference>
<keyword evidence="1 4" id="KW-0378">Hydrolase</keyword>
<dbReference type="OrthoDB" id="16911at2759"/>
<name>A0A1C7MZK3_9FUNG</name>
<dbReference type="GO" id="GO:0005524">
    <property type="term" value="F:ATP binding"/>
    <property type="evidence" value="ECO:0007669"/>
    <property type="project" value="InterPro"/>
</dbReference>
<dbReference type="SMART" id="SM00490">
    <property type="entry name" value="HELICc"/>
    <property type="match status" value="1"/>
</dbReference>
<feature type="domain" description="Helicase ATP-binding" evidence="2">
    <location>
        <begin position="42"/>
        <end position="207"/>
    </location>
</feature>
<dbReference type="InterPro" id="IPR014001">
    <property type="entry name" value="Helicase_ATP-bd"/>
</dbReference>
<dbReference type="GO" id="GO:0032042">
    <property type="term" value="P:mitochondrial DNA metabolic process"/>
    <property type="evidence" value="ECO:0007669"/>
    <property type="project" value="TreeGrafter"/>
</dbReference>
<dbReference type="InterPro" id="IPR001650">
    <property type="entry name" value="Helicase_C-like"/>
</dbReference>
<dbReference type="PROSITE" id="PS51194">
    <property type="entry name" value="HELICASE_CTER"/>
    <property type="match status" value="1"/>
</dbReference>
<evidence type="ECO:0000259" key="3">
    <source>
        <dbReference type="PROSITE" id="PS51194"/>
    </source>
</evidence>
<dbReference type="FunCoup" id="A0A1C7MZK3">
    <property type="interactions" value="13"/>
</dbReference>
<keyword evidence="1 4" id="KW-0067">ATP-binding</keyword>
<dbReference type="GO" id="GO:0036121">
    <property type="term" value="F:double-stranded DNA helicase activity"/>
    <property type="evidence" value="ECO:0007669"/>
    <property type="project" value="TreeGrafter"/>
</dbReference>
<dbReference type="Pfam" id="PF04851">
    <property type="entry name" value="ResIII"/>
    <property type="match status" value="1"/>
</dbReference>
<evidence type="ECO:0000256" key="1">
    <source>
        <dbReference type="ARBA" id="ARBA00022806"/>
    </source>
</evidence>
<dbReference type="SUPFAM" id="SSF52540">
    <property type="entry name" value="P-loop containing nucleoside triphosphate hydrolases"/>
    <property type="match status" value="1"/>
</dbReference>
<sequence>MFRVLFVKKNVSFTLSQRLYSTAITFNMLRPYQKDCIKTTLTELENGCHRQIVSLPVGSGKTVIMSNLIPLIPSPTPKATKVLLLAHRTELLDQAHNQITKYNPSLNVQIEQGKRTVDLDKADVIIASVPTLGRKGSPRIEKFDPHEFKAILIDEAHHAVAETYTNILDYFGILDDANKKLLWGCSATVKRHDGKALNAVFDKIAYHVGFLEMIEQGFLSSMRVTTVKTDIDLDQVRYTKVDFVEKELAPVINTDTRNEVIVSSWKKYAHEQDRKSTLVFALNIEHTIELCNKFLDAGVNAKCITSKTNAIERLQILEEFKSGKIPVLVNCAILTEGTDIPCVDCILMTRPTRSATLFQQMFGRGLRLYPGKENCLVVDFVDNFTRSGPDGLITVPTLLGLDSSSVTENADVLELEELAERKKKEETEDAREIDPELVSIKVTEYNDLKELMVDISTTNEIRSTSSFNWINVGNDKCVLNIFNTGYIVLERTNGRWKATFRREDVKKNFFPRPLEIPLETEDLPSAIRASETWIQSNLKVNRSFMLRSAPFRKHKITTPQQDALSRYKIEVSPNLTKGQAMDLLTKLKYGQLSVWKKEIKLSDKMQAAEQKKMDAAILRRENQAKFTVLH</sequence>
<dbReference type="PROSITE" id="PS51192">
    <property type="entry name" value="HELICASE_ATP_BIND_1"/>
    <property type="match status" value="1"/>
</dbReference>
<dbReference type="InterPro" id="IPR006935">
    <property type="entry name" value="Helicase/UvrB_N"/>
</dbReference>
<proteinExistence type="predicted"/>
<evidence type="ECO:0000313" key="4">
    <source>
        <dbReference type="EMBL" id="OBZ82325.1"/>
    </source>
</evidence>
<protein>
    <submittedName>
        <fullName evidence="4">Putative mitochondrial ATP-dependent helicase irc3</fullName>
    </submittedName>
</protein>
<dbReference type="CDD" id="cd18799">
    <property type="entry name" value="SF2_C_EcoAI-like"/>
    <property type="match status" value="1"/>
</dbReference>
<organism evidence="4 5">
    <name type="scientific">Choanephora cucurbitarum</name>
    <dbReference type="NCBI Taxonomy" id="101091"/>
    <lineage>
        <taxon>Eukaryota</taxon>
        <taxon>Fungi</taxon>
        <taxon>Fungi incertae sedis</taxon>
        <taxon>Mucoromycota</taxon>
        <taxon>Mucoromycotina</taxon>
        <taxon>Mucoromycetes</taxon>
        <taxon>Mucorales</taxon>
        <taxon>Mucorineae</taxon>
        <taxon>Choanephoraceae</taxon>
        <taxon>Choanephoroideae</taxon>
        <taxon>Choanephora</taxon>
    </lineage>
</organism>
<feature type="domain" description="Helicase C-terminal" evidence="3">
    <location>
        <begin position="256"/>
        <end position="419"/>
    </location>
</feature>
<evidence type="ECO:0000313" key="5">
    <source>
        <dbReference type="Proteomes" id="UP000093000"/>
    </source>
</evidence>
<comment type="caution">
    <text evidence="4">The sequence shown here is derived from an EMBL/GenBank/DDBJ whole genome shotgun (WGS) entry which is preliminary data.</text>
</comment>
<dbReference type="GO" id="GO:0070125">
    <property type="term" value="P:mitochondrial translational elongation"/>
    <property type="evidence" value="ECO:0007669"/>
    <property type="project" value="TreeGrafter"/>
</dbReference>
<dbReference type="GO" id="GO:0016787">
    <property type="term" value="F:hydrolase activity"/>
    <property type="evidence" value="ECO:0007669"/>
    <property type="project" value="InterPro"/>
</dbReference>
<dbReference type="Pfam" id="PF00271">
    <property type="entry name" value="Helicase_C"/>
    <property type="match status" value="1"/>
</dbReference>
<dbReference type="SMART" id="SM00487">
    <property type="entry name" value="DEXDc"/>
    <property type="match status" value="1"/>
</dbReference>